<feature type="non-terminal residue" evidence="1">
    <location>
        <position position="1"/>
    </location>
</feature>
<gene>
    <name evidence="1" type="ORF">OXX778_LOCUS23597</name>
</gene>
<proteinExistence type="predicted"/>
<organism evidence="1 2">
    <name type="scientific">Brachionus calyciflorus</name>
    <dbReference type="NCBI Taxonomy" id="104777"/>
    <lineage>
        <taxon>Eukaryota</taxon>
        <taxon>Metazoa</taxon>
        <taxon>Spiralia</taxon>
        <taxon>Gnathifera</taxon>
        <taxon>Rotifera</taxon>
        <taxon>Eurotatoria</taxon>
        <taxon>Monogononta</taxon>
        <taxon>Pseudotrocha</taxon>
        <taxon>Ploima</taxon>
        <taxon>Brachionidae</taxon>
        <taxon>Brachionus</taxon>
    </lineage>
</organism>
<sequence>LTSDSSLISKERDVNTLTKILNTNLEFLKWREEILKETYEDEKQIAHQIAEKCTFQNQLLIESLRLADEQW</sequence>
<accession>A0A814TIH9</accession>
<keyword evidence="2" id="KW-1185">Reference proteome</keyword>
<evidence type="ECO:0000313" key="1">
    <source>
        <dbReference type="EMBL" id="CAF1161274.1"/>
    </source>
</evidence>
<dbReference type="AlphaFoldDB" id="A0A814TIH9"/>
<reference evidence="1" key="1">
    <citation type="submission" date="2021-02" db="EMBL/GenBank/DDBJ databases">
        <authorList>
            <person name="Nowell W R."/>
        </authorList>
    </citation>
    <scope>NUCLEOTIDE SEQUENCE</scope>
    <source>
        <strain evidence="1">Ploen Becks lab</strain>
    </source>
</reference>
<dbReference type="EMBL" id="CAJNOC010014527">
    <property type="protein sequence ID" value="CAF1161274.1"/>
    <property type="molecule type" value="Genomic_DNA"/>
</dbReference>
<name>A0A814TIH9_9BILA</name>
<dbReference type="Proteomes" id="UP000663879">
    <property type="component" value="Unassembled WGS sequence"/>
</dbReference>
<evidence type="ECO:0000313" key="2">
    <source>
        <dbReference type="Proteomes" id="UP000663879"/>
    </source>
</evidence>
<comment type="caution">
    <text evidence="1">The sequence shown here is derived from an EMBL/GenBank/DDBJ whole genome shotgun (WGS) entry which is preliminary data.</text>
</comment>
<protein>
    <submittedName>
        <fullName evidence="1">Uncharacterized protein</fullName>
    </submittedName>
</protein>